<name>A0ABQ1Q2P5_9BACI</name>
<feature type="transmembrane region" description="Helical" evidence="6">
    <location>
        <begin position="90"/>
        <end position="107"/>
    </location>
</feature>
<dbReference type="InterPro" id="IPR019264">
    <property type="entry name" value="DUF2179"/>
</dbReference>
<feature type="domain" description="DUF2179" evidence="7">
    <location>
        <begin position="228"/>
        <end position="282"/>
    </location>
</feature>
<dbReference type="InterPro" id="IPR015867">
    <property type="entry name" value="N-reg_PII/ATP_PRibTrfase_C"/>
</dbReference>
<feature type="transmembrane region" description="Helical" evidence="6">
    <location>
        <begin position="154"/>
        <end position="176"/>
    </location>
</feature>
<dbReference type="PANTHER" id="PTHR33545">
    <property type="entry name" value="UPF0750 MEMBRANE PROTEIN YITT-RELATED"/>
    <property type="match status" value="1"/>
</dbReference>
<organism evidence="8 9">
    <name type="scientific">Pontibacillus salipaludis</name>
    <dbReference type="NCBI Taxonomy" id="1697394"/>
    <lineage>
        <taxon>Bacteria</taxon>
        <taxon>Bacillati</taxon>
        <taxon>Bacillota</taxon>
        <taxon>Bacilli</taxon>
        <taxon>Bacillales</taxon>
        <taxon>Bacillaceae</taxon>
        <taxon>Pontibacillus</taxon>
    </lineage>
</organism>
<protein>
    <submittedName>
        <fullName evidence="8">Membrane protein</fullName>
    </submittedName>
</protein>
<dbReference type="InterPro" id="IPR003740">
    <property type="entry name" value="YitT"/>
</dbReference>
<keyword evidence="9" id="KW-1185">Reference proteome</keyword>
<dbReference type="Proteomes" id="UP000642571">
    <property type="component" value="Unassembled WGS sequence"/>
</dbReference>
<evidence type="ECO:0000256" key="6">
    <source>
        <dbReference type="SAM" id="Phobius"/>
    </source>
</evidence>
<gene>
    <name evidence="8" type="ORF">GCM10011389_18240</name>
</gene>
<evidence type="ECO:0000256" key="1">
    <source>
        <dbReference type="ARBA" id="ARBA00004651"/>
    </source>
</evidence>
<comment type="caution">
    <text evidence="8">The sequence shown here is derived from an EMBL/GenBank/DDBJ whole genome shotgun (WGS) entry which is preliminary data.</text>
</comment>
<dbReference type="Gene3D" id="3.30.70.120">
    <property type="match status" value="1"/>
</dbReference>
<proteinExistence type="predicted"/>
<dbReference type="PIRSF" id="PIRSF006483">
    <property type="entry name" value="Membrane_protein_YitT"/>
    <property type="match status" value="1"/>
</dbReference>
<dbReference type="PANTHER" id="PTHR33545:SF9">
    <property type="entry name" value="UPF0750 MEMBRANE PROTEIN YITE"/>
    <property type="match status" value="1"/>
</dbReference>
<evidence type="ECO:0000259" key="7">
    <source>
        <dbReference type="Pfam" id="PF10035"/>
    </source>
</evidence>
<evidence type="ECO:0000313" key="9">
    <source>
        <dbReference type="Proteomes" id="UP000642571"/>
    </source>
</evidence>
<feature type="transmembrane region" description="Helical" evidence="6">
    <location>
        <begin position="65"/>
        <end position="83"/>
    </location>
</feature>
<dbReference type="Pfam" id="PF02588">
    <property type="entry name" value="YitT_membrane"/>
    <property type="match status" value="1"/>
</dbReference>
<keyword evidence="3 6" id="KW-0812">Transmembrane</keyword>
<keyword evidence="4 6" id="KW-1133">Transmembrane helix</keyword>
<comment type="subcellular location">
    <subcellularLocation>
        <location evidence="1">Cell membrane</location>
        <topology evidence="1">Multi-pass membrane protein</topology>
    </subcellularLocation>
</comment>
<evidence type="ECO:0000256" key="3">
    <source>
        <dbReference type="ARBA" id="ARBA00022692"/>
    </source>
</evidence>
<keyword evidence="2" id="KW-1003">Cell membrane</keyword>
<reference evidence="9" key="1">
    <citation type="journal article" date="2019" name="Int. J. Syst. Evol. Microbiol.">
        <title>The Global Catalogue of Microorganisms (GCM) 10K type strain sequencing project: providing services to taxonomists for standard genome sequencing and annotation.</title>
        <authorList>
            <consortium name="The Broad Institute Genomics Platform"/>
            <consortium name="The Broad Institute Genome Sequencing Center for Infectious Disease"/>
            <person name="Wu L."/>
            <person name="Ma J."/>
        </authorList>
    </citation>
    <scope>NUCLEOTIDE SEQUENCE [LARGE SCALE GENOMIC DNA]</scope>
    <source>
        <strain evidence="9">CGMCC 1.15353</strain>
    </source>
</reference>
<keyword evidence="5 6" id="KW-0472">Membrane</keyword>
<evidence type="ECO:0000256" key="5">
    <source>
        <dbReference type="ARBA" id="ARBA00023136"/>
    </source>
</evidence>
<evidence type="ECO:0000313" key="8">
    <source>
        <dbReference type="EMBL" id="GGD11035.1"/>
    </source>
</evidence>
<dbReference type="Pfam" id="PF10035">
    <property type="entry name" value="DUF2179"/>
    <property type="match status" value="1"/>
</dbReference>
<sequence>MMKKYRREPMPAWLRHIIEYTLVIVGSAFVATAFNIFLLPNEIASGGVAGISTITKGLFGWDPAYVQWALNIPLFILGVIILGKNFGAKSLVGTLALPFFVKLTSGIDPATENALLAAIFGGMGVGIGLGIVFRGRASTGGIDLIAQVIHKYTHIPLGLCVAMVDGLIVTTAAIVFDIEKGLFALIGLFATSRTIDLVQVGLNRSKNVMIISNELEEVRQAIIKEIDRGVTVLNGKGGYTNEDRHIIMVVVEQSEFTKLTQTVKSIDPSAFVIAMDAAEVLGEGFKTS</sequence>
<dbReference type="EMBL" id="BMIN01000006">
    <property type="protein sequence ID" value="GGD11035.1"/>
    <property type="molecule type" value="Genomic_DNA"/>
</dbReference>
<evidence type="ECO:0000256" key="2">
    <source>
        <dbReference type="ARBA" id="ARBA00022475"/>
    </source>
</evidence>
<dbReference type="CDD" id="cd16380">
    <property type="entry name" value="YitT_C"/>
    <property type="match status" value="1"/>
</dbReference>
<evidence type="ECO:0000256" key="4">
    <source>
        <dbReference type="ARBA" id="ARBA00022989"/>
    </source>
</evidence>
<feature type="transmembrane region" description="Helical" evidence="6">
    <location>
        <begin position="20"/>
        <end position="39"/>
    </location>
</feature>
<accession>A0ABQ1Q2P5</accession>
<feature type="transmembrane region" description="Helical" evidence="6">
    <location>
        <begin position="113"/>
        <end position="133"/>
    </location>
</feature>
<dbReference type="InterPro" id="IPR051461">
    <property type="entry name" value="UPF0750_membrane"/>
</dbReference>